<organism evidence="2 3">
    <name type="scientific">Segatella hominis</name>
    <dbReference type="NCBI Taxonomy" id="2518605"/>
    <lineage>
        <taxon>Bacteria</taxon>
        <taxon>Pseudomonadati</taxon>
        <taxon>Bacteroidota</taxon>
        <taxon>Bacteroidia</taxon>
        <taxon>Bacteroidales</taxon>
        <taxon>Prevotellaceae</taxon>
        <taxon>Segatella</taxon>
    </lineage>
</organism>
<proteinExistence type="predicted"/>
<protein>
    <recommendedName>
        <fullName evidence="4">Lipoprotein</fullName>
    </recommendedName>
</protein>
<dbReference type="Proteomes" id="UP000297872">
    <property type="component" value="Unassembled WGS sequence"/>
</dbReference>
<dbReference type="PROSITE" id="PS51257">
    <property type="entry name" value="PROKAR_LIPOPROTEIN"/>
    <property type="match status" value="1"/>
</dbReference>
<feature type="chain" id="PRO_5021259496" description="Lipoprotein" evidence="1">
    <location>
        <begin position="19"/>
        <end position="221"/>
    </location>
</feature>
<feature type="signal peptide" evidence="1">
    <location>
        <begin position="1"/>
        <end position="18"/>
    </location>
</feature>
<keyword evidence="3" id="KW-1185">Reference proteome</keyword>
<evidence type="ECO:0008006" key="4">
    <source>
        <dbReference type="Google" id="ProtNLM"/>
    </source>
</evidence>
<gene>
    <name evidence="2" type="ORF">EXN75_05820</name>
</gene>
<dbReference type="RefSeq" id="WP_134843121.1">
    <property type="nucleotide sequence ID" value="NZ_SGVY01000011.1"/>
</dbReference>
<evidence type="ECO:0000313" key="2">
    <source>
        <dbReference type="EMBL" id="TFH82629.1"/>
    </source>
</evidence>
<name>A0A4Y8VPV7_9BACT</name>
<dbReference type="AlphaFoldDB" id="A0A4Y8VPV7"/>
<sequence length="221" mass="24195">MVKQYLLLPTMVLSIVLASCGNPKKTTPKEVDGVETSDTIKEASEAAKDMPECVFTETGYGVVQLNGKLSKLPKAYENLYTNFVVSTNPDTQLKTYSLYNGEELVAAVEGYADSDQIITICIFSDKITVKCENGKTMKIGMKVADAVKEFKDDCFASWTGEEQKPVIHFGTTICVETTDVTLTPAKQQEMEGIQNSFEDTLPVAPGDVSSSQLIKNMKLGY</sequence>
<reference evidence="2 3" key="1">
    <citation type="submission" date="2019-02" db="EMBL/GenBank/DDBJ databases">
        <title>Draft Genome Sequence of the Prevotella sp. BCRC 81118, Isolated from Human Feces.</title>
        <authorList>
            <person name="Huang C.-H."/>
        </authorList>
    </citation>
    <scope>NUCLEOTIDE SEQUENCE [LARGE SCALE GENOMIC DNA]</scope>
    <source>
        <strain evidence="2 3">BCRC 81118</strain>
    </source>
</reference>
<evidence type="ECO:0000313" key="3">
    <source>
        <dbReference type="Proteomes" id="UP000297872"/>
    </source>
</evidence>
<evidence type="ECO:0000256" key="1">
    <source>
        <dbReference type="SAM" id="SignalP"/>
    </source>
</evidence>
<keyword evidence="1" id="KW-0732">Signal</keyword>
<dbReference type="EMBL" id="SGVY01000011">
    <property type="protein sequence ID" value="TFH82629.1"/>
    <property type="molecule type" value="Genomic_DNA"/>
</dbReference>
<dbReference type="GeneID" id="302994813"/>
<comment type="caution">
    <text evidence="2">The sequence shown here is derived from an EMBL/GenBank/DDBJ whole genome shotgun (WGS) entry which is preliminary data.</text>
</comment>
<accession>A0A4Y8VPV7</accession>